<organism evidence="2">
    <name type="scientific">Rhizophora mucronata</name>
    <name type="common">Asiatic mangrove</name>
    <dbReference type="NCBI Taxonomy" id="61149"/>
    <lineage>
        <taxon>Eukaryota</taxon>
        <taxon>Viridiplantae</taxon>
        <taxon>Streptophyta</taxon>
        <taxon>Embryophyta</taxon>
        <taxon>Tracheophyta</taxon>
        <taxon>Spermatophyta</taxon>
        <taxon>Magnoliopsida</taxon>
        <taxon>eudicotyledons</taxon>
        <taxon>Gunneridae</taxon>
        <taxon>Pentapetalae</taxon>
        <taxon>rosids</taxon>
        <taxon>fabids</taxon>
        <taxon>Malpighiales</taxon>
        <taxon>Rhizophoraceae</taxon>
        <taxon>Rhizophora</taxon>
    </lineage>
</organism>
<sequence length="73" mass="8537">MIMHITSNNKVDSCTIFQKYNVCNNLENTQLPTPLSNMQAKTSHLEYGKLTFIGKTFSCLLLMFLFFPFSFFW</sequence>
<feature type="transmembrane region" description="Helical" evidence="1">
    <location>
        <begin position="52"/>
        <end position="72"/>
    </location>
</feature>
<dbReference type="EMBL" id="GGEC01079309">
    <property type="protein sequence ID" value="MBX59793.1"/>
    <property type="molecule type" value="Transcribed_RNA"/>
</dbReference>
<dbReference type="AlphaFoldDB" id="A0A2P2PYR4"/>
<evidence type="ECO:0000256" key="1">
    <source>
        <dbReference type="SAM" id="Phobius"/>
    </source>
</evidence>
<keyword evidence="1" id="KW-0472">Membrane</keyword>
<keyword evidence="1" id="KW-0812">Transmembrane</keyword>
<proteinExistence type="predicted"/>
<name>A0A2P2PYR4_RHIMU</name>
<protein>
    <submittedName>
        <fullName evidence="2">Uncharacterized protein</fullName>
    </submittedName>
</protein>
<reference evidence="2" key="1">
    <citation type="submission" date="2018-02" db="EMBL/GenBank/DDBJ databases">
        <title>Rhizophora mucronata_Transcriptome.</title>
        <authorList>
            <person name="Meera S.P."/>
            <person name="Sreeshan A."/>
            <person name="Augustine A."/>
        </authorList>
    </citation>
    <scope>NUCLEOTIDE SEQUENCE</scope>
    <source>
        <tissue evidence="2">Leaf</tissue>
    </source>
</reference>
<keyword evidence="1" id="KW-1133">Transmembrane helix</keyword>
<accession>A0A2P2PYR4</accession>
<evidence type="ECO:0000313" key="2">
    <source>
        <dbReference type="EMBL" id="MBX59793.1"/>
    </source>
</evidence>